<dbReference type="GO" id="GO:0010468">
    <property type="term" value="P:regulation of gene expression"/>
    <property type="evidence" value="ECO:0007669"/>
    <property type="project" value="TreeGrafter"/>
</dbReference>
<comment type="similarity">
    <text evidence="2">Belongs to the krueppel C2H2-type zinc-finger protein family.</text>
</comment>
<evidence type="ECO:0000256" key="3">
    <source>
        <dbReference type="ARBA" id="ARBA00022723"/>
    </source>
</evidence>
<keyword evidence="7" id="KW-0805">Transcription regulation</keyword>
<dbReference type="GO" id="GO:0005634">
    <property type="term" value="C:nucleus"/>
    <property type="evidence" value="ECO:0007669"/>
    <property type="project" value="UniProtKB-SubCell"/>
</dbReference>
<dbReference type="FunFam" id="3.30.160.60:FF:000100">
    <property type="entry name" value="Zinc finger 45-like"/>
    <property type="match status" value="1"/>
</dbReference>
<keyword evidence="6" id="KW-0862">Zinc</keyword>
<evidence type="ECO:0000256" key="12">
    <source>
        <dbReference type="SAM" id="MobiDB-lite"/>
    </source>
</evidence>
<evidence type="ECO:0000259" key="13">
    <source>
        <dbReference type="PROSITE" id="PS50157"/>
    </source>
</evidence>
<evidence type="ECO:0000256" key="8">
    <source>
        <dbReference type="ARBA" id="ARBA00023125"/>
    </source>
</evidence>
<name>A0AAE1PJ52_9EUCA</name>
<dbReference type="InterPro" id="IPR036236">
    <property type="entry name" value="Znf_C2H2_sf"/>
</dbReference>
<keyword evidence="8" id="KW-0238">DNA-binding</keyword>
<feature type="region of interest" description="Disordered" evidence="12">
    <location>
        <begin position="57"/>
        <end position="105"/>
    </location>
</feature>
<keyword evidence="9" id="KW-0804">Transcription</keyword>
<keyword evidence="10" id="KW-0539">Nucleus</keyword>
<evidence type="ECO:0000256" key="5">
    <source>
        <dbReference type="ARBA" id="ARBA00022771"/>
    </source>
</evidence>
<dbReference type="GO" id="GO:0008270">
    <property type="term" value="F:zinc ion binding"/>
    <property type="evidence" value="ECO:0007669"/>
    <property type="project" value="UniProtKB-KW"/>
</dbReference>
<keyword evidence="15" id="KW-1185">Reference proteome</keyword>
<evidence type="ECO:0000256" key="1">
    <source>
        <dbReference type="ARBA" id="ARBA00004123"/>
    </source>
</evidence>
<keyword evidence="3" id="KW-0479">Metal-binding</keyword>
<keyword evidence="4" id="KW-0677">Repeat</keyword>
<dbReference type="PROSITE" id="PS50157">
    <property type="entry name" value="ZINC_FINGER_C2H2_2"/>
    <property type="match status" value="3"/>
</dbReference>
<proteinExistence type="inferred from homology"/>
<dbReference type="SMART" id="SM00355">
    <property type="entry name" value="ZnF_C2H2"/>
    <property type="match status" value="3"/>
</dbReference>
<feature type="compositionally biased region" description="Pro residues" evidence="12">
    <location>
        <begin position="77"/>
        <end position="97"/>
    </location>
</feature>
<keyword evidence="5 11" id="KW-0863">Zinc-finger</keyword>
<dbReference type="EMBL" id="JAWZYT010001729">
    <property type="protein sequence ID" value="KAK4309630.1"/>
    <property type="molecule type" value="Genomic_DNA"/>
</dbReference>
<feature type="domain" description="C2H2-type" evidence="13">
    <location>
        <begin position="31"/>
        <end position="59"/>
    </location>
</feature>
<accession>A0AAE1PJ52</accession>
<dbReference type="PANTHER" id="PTHR16515">
    <property type="entry name" value="PR DOMAIN ZINC FINGER PROTEIN"/>
    <property type="match status" value="1"/>
</dbReference>
<feature type="compositionally biased region" description="Pro residues" evidence="12">
    <location>
        <begin position="218"/>
        <end position="230"/>
    </location>
</feature>
<protein>
    <recommendedName>
        <fullName evidence="13">C2H2-type domain-containing protein</fullName>
    </recommendedName>
</protein>
<dbReference type="GO" id="GO:0003677">
    <property type="term" value="F:DNA binding"/>
    <property type="evidence" value="ECO:0007669"/>
    <property type="project" value="UniProtKB-KW"/>
</dbReference>
<feature type="compositionally biased region" description="Polar residues" evidence="12">
    <location>
        <begin position="232"/>
        <end position="247"/>
    </location>
</feature>
<dbReference type="Gene3D" id="3.30.160.60">
    <property type="entry name" value="Classic Zinc Finger"/>
    <property type="match status" value="4"/>
</dbReference>
<reference evidence="14" key="1">
    <citation type="submission" date="2023-11" db="EMBL/GenBank/DDBJ databases">
        <title>Genome assemblies of two species of porcelain crab, Petrolisthes cinctipes and Petrolisthes manimaculis (Anomura: Porcellanidae).</title>
        <authorList>
            <person name="Angst P."/>
        </authorList>
    </citation>
    <scope>NUCLEOTIDE SEQUENCE</scope>
    <source>
        <strain evidence="14">PB745_02</strain>
        <tissue evidence="14">Gill</tissue>
    </source>
</reference>
<feature type="region of interest" description="Disordered" evidence="12">
    <location>
        <begin position="177"/>
        <end position="247"/>
    </location>
</feature>
<feature type="domain" description="C2H2-type" evidence="13">
    <location>
        <begin position="1"/>
        <end position="30"/>
    </location>
</feature>
<dbReference type="SUPFAM" id="SSF57667">
    <property type="entry name" value="beta-beta-alpha zinc fingers"/>
    <property type="match status" value="2"/>
</dbReference>
<evidence type="ECO:0000256" key="4">
    <source>
        <dbReference type="ARBA" id="ARBA00022737"/>
    </source>
</evidence>
<organism evidence="14 15">
    <name type="scientific">Petrolisthes manimaculis</name>
    <dbReference type="NCBI Taxonomy" id="1843537"/>
    <lineage>
        <taxon>Eukaryota</taxon>
        <taxon>Metazoa</taxon>
        <taxon>Ecdysozoa</taxon>
        <taxon>Arthropoda</taxon>
        <taxon>Crustacea</taxon>
        <taxon>Multicrustacea</taxon>
        <taxon>Malacostraca</taxon>
        <taxon>Eumalacostraca</taxon>
        <taxon>Eucarida</taxon>
        <taxon>Decapoda</taxon>
        <taxon>Pleocyemata</taxon>
        <taxon>Anomura</taxon>
        <taxon>Galatheoidea</taxon>
        <taxon>Porcellanidae</taxon>
        <taxon>Petrolisthes</taxon>
    </lineage>
</organism>
<dbReference type="FunFam" id="3.30.160.60:FF:000075">
    <property type="entry name" value="Putative zinc finger protein 536"/>
    <property type="match status" value="1"/>
</dbReference>
<evidence type="ECO:0000256" key="7">
    <source>
        <dbReference type="ARBA" id="ARBA00023015"/>
    </source>
</evidence>
<comment type="subcellular location">
    <subcellularLocation>
        <location evidence="1">Nucleus</location>
    </subcellularLocation>
</comment>
<dbReference type="InterPro" id="IPR013087">
    <property type="entry name" value="Znf_C2H2_type"/>
</dbReference>
<comment type="caution">
    <text evidence="14">The sequence shown here is derived from an EMBL/GenBank/DDBJ whole genome shotgun (WGS) entry which is preliminary data.</text>
</comment>
<evidence type="ECO:0000256" key="6">
    <source>
        <dbReference type="ARBA" id="ARBA00022833"/>
    </source>
</evidence>
<evidence type="ECO:0000256" key="2">
    <source>
        <dbReference type="ARBA" id="ARBA00006991"/>
    </source>
</evidence>
<gene>
    <name evidence="14" type="ORF">Pmani_018741</name>
</gene>
<evidence type="ECO:0000313" key="14">
    <source>
        <dbReference type="EMBL" id="KAK4309630.1"/>
    </source>
</evidence>
<dbReference type="PANTHER" id="PTHR16515:SF49">
    <property type="entry name" value="GASTRULA ZINC FINGER PROTEIN XLCGF49.1-LIKE-RELATED"/>
    <property type="match status" value="1"/>
</dbReference>
<dbReference type="InterPro" id="IPR050331">
    <property type="entry name" value="Zinc_finger"/>
</dbReference>
<evidence type="ECO:0000313" key="15">
    <source>
        <dbReference type="Proteomes" id="UP001292094"/>
    </source>
</evidence>
<feature type="domain" description="C2H2-type" evidence="13">
    <location>
        <begin position="132"/>
        <end position="162"/>
    </location>
</feature>
<dbReference type="AlphaFoldDB" id="A0AAE1PJ52"/>
<sequence>MCCVCGRAFRGRNRHQNLSTHMRIHTGETPFPCPHCPYRAKRKAHLQMHLERIHSPRATAAAAAGGSWRDNRLPQPHHLPPLPSCLPPSLPSQPPQSPSSLTSPTFPHKVRGCESRVDVLLLQGSGSWCGAAVCPACGKAFQGRNRRQNLAHHVLTHTGARPFSCSHCPYRATQKAHLKRHLERRHGQSGEGLQSALNCGTPHTPPHHHHHHHLPPDSTNPPHSPPPLPPHQASSEDQLHQMFTSSL</sequence>
<evidence type="ECO:0000256" key="10">
    <source>
        <dbReference type="ARBA" id="ARBA00023242"/>
    </source>
</evidence>
<evidence type="ECO:0000256" key="11">
    <source>
        <dbReference type="PROSITE-ProRule" id="PRU00042"/>
    </source>
</evidence>
<dbReference type="Proteomes" id="UP001292094">
    <property type="component" value="Unassembled WGS sequence"/>
</dbReference>
<evidence type="ECO:0000256" key="9">
    <source>
        <dbReference type="ARBA" id="ARBA00023163"/>
    </source>
</evidence>